<proteinExistence type="predicted"/>
<sequence length="245" mass="27742">RIPPNTTFYLNISIFLSSTFDSHNTKIQNHLLLYINIQHICVSFTRLFFSIMSSNKKNIMRTIFTTNGSCGSCVKPKAIQVHEPTLKPKLPINHNNKITNSSKASSTTTSGDRNGAVCSVDDSDDFSTTTFSEADTINNYSAPKQSPLMNTVAVEKDSEDPYHDFKHSMLQMIFENEIDSEDDLQDLLRCFLHLNESCYHRVIVKVFNEICHEAFPDKCEGRKNPFDPGARVNGKLLSRLNLRTV</sequence>
<feature type="compositionally biased region" description="Low complexity" evidence="7">
    <location>
        <begin position="99"/>
        <end position="110"/>
    </location>
</feature>
<dbReference type="GO" id="GO:0005634">
    <property type="term" value="C:nucleus"/>
    <property type="evidence" value="ECO:0007669"/>
    <property type="project" value="UniProtKB-SubCell"/>
</dbReference>
<feature type="region of interest" description="Disordered" evidence="7">
    <location>
        <begin position="89"/>
        <end position="116"/>
    </location>
</feature>
<keyword evidence="10" id="KW-1185">Reference proteome</keyword>
<keyword evidence="5 6" id="KW-0539">Nucleus</keyword>
<evidence type="ECO:0000256" key="2">
    <source>
        <dbReference type="ARBA" id="ARBA00022491"/>
    </source>
</evidence>
<dbReference type="EMBL" id="JAMSHJ010000007">
    <property type="protein sequence ID" value="KAI5388669.1"/>
    <property type="molecule type" value="Genomic_DNA"/>
</dbReference>
<evidence type="ECO:0000256" key="1">
    <source>
        <dbReference type="ARBA" id="ARBA00004123"/>
    </source>
</evidence>
<name>A0A9D4VTP2_PEA</name>
<dbReference type="Gramene" id="Psat07G0436800-T1">
    <property type="protein sequence ID" value="KAI5388669.1"/>
    <property type="gene ID" value="KIW84_074368"/>
</dbReference>
<dbReference type="AlphaFoldDB" id="A0A9D4VTP2"/>
<evidence type="ECO:0000259" key="8">
    <source>
        <dbReference type="PROSITE" id="PS51754"/>
    </source>
</evidence>
<feature type="non-terminal residue" evidence="9">
    <location>
        <position position="1"/>
    </location>
</feature>
<dbReference type="InterPro" id="IPR038933">
    <property type="entry name" value="Ovate"/>
</dbReference>
<evidence type="ECO:0000256" key="6">
    <source>
        <dbReference type="RuleBase" id="RU367028"/>
    </source>
</evidence>
<dbReference type="PANTHER" id="PTHR33057:SF138">
    <property type="entry name" value="TRANSCRIPTION REPRESSOR OFP10"/>
    <property type="match status" value="1"/>
</dbReference>
<dbReference type="PANTHER" id="PTHR33057">
    <property type="entry name" value="TRANSCRIPTION REPRESSOR OFP7-RELATED"/>
    <property type="match status" value="1"/>
</dbReference>
<protein>
    <recommendedName>
        <fullName evidence="6">Transcription repressor</fullName>
    </recommendedName>
    <alternativeName>
        <fullName evidence="6">Ovate family protein</fullName>
    </alternativeName>
</protein>
<reference evidence="9 10" key="1">
    <citation type="journal article" date="2022" name="Nat. Genet.">
        <title>Improved pea reference genome and pan-genome highlight genomic features and evolutionary characteristics.</title>
        <authorList>
            <person name="Yang T."/>
            <person name="Liu R."/>
            <person name="Luo Y."/>
            <person name="Hu S."/>
            <person name="Wang D."/>
            <person name="Wang C."/>
            <person name="Pandey M.K."/>
            <person name="Ge S."/>
            <person name="Xu Q."/>
            <person name="Li N."/>
            <person name="Li G."/>
            <person name="Huang Y."/>
            <person name="Saxena R.K."/>
            <person name="Ji Y."/>
            <person name="Li M."/>
            <person name="Yan X."/>
            <person name="He Y."/>
            <person name="Liu Y."/>
            <person name="Wang X."/>
            <person name="Xiang C."/>
            <person name="Varshney R.K."/>
            <person name="Ding H."/>
            <person name="Gao S."/>
            <person name="Zong X."/>
        </authorList>
    </citation>
    <scope>NUCLEOTIDE SEQUENCE [LARGE SCALE GENOMIC DNA]</scope>
    <source>
        <strain evidence="9 10">cv. Zhongwan 6</strain>
    </source>
</reference>
<dbReference type="Proteomes" id="UP001058974">
    <property type="component" value="Chromosome 7"/>
</dbReference>
<keyword evidence="3 6" id="KW-0805">Transcription regulation</keyword>
<dbReference type="InterPro" id="IPR006458">
    <property type="entry name" value="Ovate_C"/>
</dbReference>
<dbReference type="NCBIfam" id="TIGR01568">
    <property type="entry name" value="A_thal_3678"/>
    <property type="match status" value="1"/>
</dbReference>
<keyword evidence="2 6" id="KW-0678">Repressor</keyword>
<comment type="function">
    <text evidence="6">Transcriptional repressor that regulates multiple aspects of plant growth and development.</text>
</comment>
<evidence type="ECO:0000256" key="5">
    <source>
        <dbReference type="ARBA" id="ARBA00023242"/>
    </source>
</evidence>
<feature type="domain" description="OVATE" evidence="8">
    <location>
        <begin position="154"/>
        <end position="213"/>
    </location>
</feature>
<organism evidence="9 10">
    <name type="scientific">Pisum sativum</name>
    <name type="common">Garden pea</name>
    <name type="synonym">Lathyrus oleraceus</name>
    <dbReference type="NCBI Taxonomy" id="3888"/>
    <lineage>
        <taxon>Eukaryota</taxon>
        <taxon>Viridiplantae</taxon>
        <taxon>Streptophyta</taxon>
        <taxon>Embryophyta</taxon>
        <taxon>Tracheophyta</taxon>
        <taxon>Spermatophyta</taxon>
        <taxon>Magnoliopsida</taxon>
        <taxon>eudicotyledons</taxon>
        <taxon>Gunneridae</taxon>
        <taxon>Pentapetalae</taxon>
        <taxon>rosids</taxon>
        <taxon>fabids</taxon>
        <taxon>Fabales</taxon>
        <taxon>Fabaceae</taxon>
        <taxon>Papilionoideae</taxon>
        <taxon>50 kb inversion clade</taxon>
        <taxon>NPAAA clade</taxon>
        <taxon>Hologalegina</taxon>
        <taxon>IRL clade</taxon>
        <taxon>Fabeae</taxon>
        <taxon>Lathyrus</taxon>
    </lineage>
</organism>
<dbReference type="GO" id="GO:0045892">
    <property type="term" value="P:negative regulation of DNA-templated transcription"/>
    <property type="evidence" value="ECO:0007669"/>
    <property type="project" value="UniProtKB-UniRule"/>
</dbReference>
<evidence type="ECO:0000256" key="7">
    <source>
        <dbReference type="SAM" id="MobiDB-lite"/>
    </source>
</evidence>
<dbReference type="Pfam" id="PF04844">
    <property type="entry name" value="Ovate"/>
    <property type="match status" value="1"/>
</dbReference>
<evidence type="ECO:0000256" key="4">
    <source>
        <dbReference type="ARBA" id="ARBA00023163"/>
    </source>
</evidence>
<comment type="caution">
    <text evidence="9">The sequence shown here is derived from an EMBL/GenBank/DDBJ whole genome shotgun (WGS) entry which is preliminary data.</text>
</comment>
<evidence type="ECO:0000256" key="3">
    <source>
        <dbReference type="ARBA" id="ARBA00023015"/>
    </source>
</evidence>
<comment type="subcellular location">
    <subcellularLocation>
        <location evidence="1 6">Nucleus</location>
    </subcellularLocation>
</comment>
<accession>A0A9D4VTP2</accession>
<keyword evidence="4 6" id="KW-0804">Transcription</keyword>
<evidence type="ECO:0000313" key="10">
    <source>
        <dbReference type="Proteomes" id="UP001058974"/>
    </source>
</evidence>
<evidence type="ECO:0000313" key="9">
    <source>
        <dbReference type="EMBL" id="KAI5388669.1"/>
    </source>
</evidence>
<dbReference type="PROSITE" id="PS51754">
    <property type="entry name" value="OVATE"/>
    <property type="match status" value="1"/>
</dbReference>
<gene>
    <name evidence="9" type="ORF">KIW84_074368</name>
</gene>